<evidence type="ECO:0000313" key="2">
    <source>
        <dbReference type="Proteomes" id="UP001596312"/>
    </source>
</evidence>
<name>A0ABD5V811_9EURY</name>
<dbReference type="Proteomes" id="UP001596312">
    <property type="component" value="Unassembled WGS sequence"/>
</dbReference>
<keyword evidence="2" id="KW-1185">Reference proteome</keyword>
<comment type="caution">
    <text evidence="1">The sequence shown here is derived from an EMBL/GenBank/DDBJ whole genome shotgun (WGS) entry which is preliminary data.</text>
</comment>
<organism evidence="1 2">
    <name type="scientific">Halalkalicoccus tibetensis</name>
    <dbReference type="NCBI Taxonomy" id="175632"/>
    <lineage>
        <taxon>Archaea</taxon>
        <taxon>Methanobacteriati</taxon>
        <taxon>Methanobacteriota</taxon>
        <taxon>Stenosarchaea group</taxon>
        <taxon>Halobacteria</taxon>
        <taxon>Halobacteriales</taxon>
        <taxon>Halococcaceae</taxon>
        <taxon>Halalkalicoccus</taxon>
    </lineage>
</organism>
<evidence type="ECO:0000313" key="1">
    <source>
        <dbReference type="EMBL" id="MFC6906279.1"/>
    </source>
</evidence>
<accession>A0ABD5V811</accession>
<protein>
    <submittedName>
        <fullName evidence="1">Uncharacterized protein</fullName>
    </submittedName>
</protein>
<gene>
    <name evidence="1" type="ORF">ACFQGH_13865</name>
</gene>
<dbReference type="EMBL" id="JBHSXQ010000004">
    <property type="protein sequence ID" value="MFC6906279.1"/>
    <property type="molecule type" value="Genomic_DNA"/>
</dbReference>
<sequence>MDEMDVPDPELGMATIVFETPDGETDQFTVENEYIIYFQDHWQVKAGEDDDGNDVVRRIPKEKVFYVERSVEEFQDRIDALLDRAKDRFDLDNLNLG</sequence>
<reference evidence="1 2" key="1">
    <citation type="journal article" date="2019" name="Int. J. Syst. Evol. Microbiol.">
        <title>The Global Catalogue of Microorganisms (GCM) 10K type strain sequencing project: providing services to taxonomists for standard genome sequencing and annotation.</title>
        <authorList>
            <consortium name="The Broad Institute Genomics Platform"/>
            <consortium name="The Broad Institute Genome Sequencing Center for Infectious Disease"/>
            <person name="Wu L."/>
            <person name="Ma J."/>
        </authorList>
    </citation>
    <scope>NUCLEOTIDE SEQUENCE [LARGE SCALE GENOMIC DNA]</scope>
    <source>
        <strain evidence="1 2">CGMCC 1.3240</strain>
    </source>
</reference>
<proteinExistence type="predicted"/>
<dbReference type="RefSeq" id="WP_340604836.1">
    <property type="nucleotide sequence ID" value="NZ_JBBMXV010000004.1"/>
</dbReference>
<dbReference type="AlphaFoldDB" id="A0ABD5V811"/>